<dbReference type="OrthoDB" id="106623at2759"/>
<dbReference type="AlphaFoldDB" id="F2TX84"/>
<keyword evidence="9" id="KW-0342">GTP-binding</keyword>
<dbReference type="Gene3D" id="3.40.50.2020">
    <property type="match status" value="1"/>
</dbReference>
<name>F2TX84_SALR5</name>
<dbReference type="InterPro" id="IPR029057">
    <property type="entry name" value="PRTase-like"/>
</dbReference>
<evidence type="ECO:0000256" key="8">
    <source>
        <dbReference type="ARBA" id="ARBA00022741"/>
    </source>
</evidence>
<keyword evidence="8" id="KW-0547">Nucleotide-binding</keyword>
<organism evidence="12">
    <name type="scientific">Salpingoeca rosetta (strain ATCC 50818 / BSB-021)</name>
    <dbReference type="NCBI Taxonomy" id="946362"/>
    <lineage>
        <taxon>Eukaryota</taxon>
        <taxon>Choanoflagellata</taxon>
        <taxon>Craspedida</taxon>
        <taxon>Salpingoecidae</taxon>
        <taxon>Salpingoeca</taxon>
    </lineage>
</organism>
<evidence type="ECO:0000313" key="12">
    <source>
        <dbReference type="Proteomes" id="UP000007799"/>
    </source>
</evidence>
<evidence type="ECO:0000313" key="11">
    <source>
        <dbReference type="EMBL" id="EGD75993.1"/>
    </source>
</evidence>
<keyword evidence="12" id="KW-1185">Reference proteome</keyword>
<comment type="cofactor">
    <cofactor evidence="1">
        <name>Mg(2+)</name>
        <dbReference type="ChEBI" id="CHEBI:18420"/>
    </cofactor>
</comment>
<evidence type="ECO:0000256" key="1">
    <source>
        <dbReference type="ARBA" id="ARBA00001946"/>
    </source>
</evidence>
<dbReference type="GO" id="GO:0008655">
    <property type="term" value="P:pyrimidine-containing compound salvage"/>
    <property type="evidence" value="ECO:0007669"/>
    <property type="project" value="UniProtKB-ARBA"/>
</dbReference>
<evidence type="ECO:0000256" key="2">
    <source>
        <dbReference type="ARBA" id="ARBA00005180"/>
    </source>
</evidence>
<reference evidence="11" key="1">
    <citation type="submission" date="2009-08" db="EMBL/GenBank/DDBJ databases">
        <title>Annotation of Salpingoeca rosetta.</title>
        <authorList>
            <consortium name="The Broad Institute Genome Sequencing Platform"/>
            <person name="Russ C."/>
            <person name="Cuomo C."/>
            <person name="Burger G."/>
            <person name="Gray M.W."/>
            <person name="Holland P.W.H."/>
            <person name="King N."/>
            <person name="Lang F.B.F."/>
            <person name="Roger A.J."/>
            <person name="Ruiz-Trillo I."/>
            <person name="Young S.K."/>
            <person name="Zeng Q."/>
            <person name="Gargeya S."/>
            <person name="Alvarado L."/>
            <person name="Berlin A."/>
            <person name="Chapman S.B."/>
            <person name="Chen Z."/>
            <person name="Freedman E."/>
            <person name="Gellesch M."/>
            <person name="Goldberg J."/>
            <person name="Griggs A."/>
            <person name="Gujja S."/>
            <person name="Heilman E."/>
            <person name="Heiman D."/>
            <person name="Howarth C."/>
            <person name="Mehta T."/>
            <person name="Neiman D."/>
            <person name="Pearson M."/>
            <person name="Roberts A."/>
            <person name="Saif S."/>
            <person name="Shea T."/>
            <person name="Shenoy N."/>
            <person name="Sisk P."/>
            <person name="Stolte C."/>
            <person name="Sykes S."/>
            <person name="White J."/>
            <person name="Yandava C."/>
            <person name="Haas B."/>
            <person name="Nusbaum C."/>
            <person name="Birren B."/>
        </authorList>
    </citation>
    <scope>NUCLEOTIDE SEQUENCE [LARGE SCALE GENOMIC DNA]</scope>
    <source>
        <strain evidence="11">ATCC 50818</strain>
    </source>
</reference>
<dbReference type="eggNOG" id="KOG4203">
    <property type="taxonomic scope" value="Eukaryota"/>
</dbReference>
<dbReference type="OMA" id="HIMPTEA"/>
<evidence type="ECO:0000256" key="9">
    <source>
        <dbReference type="ARBA" id="ARBA00023134"/>
    </source>
</evidence>
<dbReference type="EMBL" id="GL832956">
    <property type="protein sequence ID" value="EGD75993.1"/>
    <property type="molecule type" value="Genomic_DNA"/>
</dbReference>
<dbReference type="GO" id="GO:0004845">
    <property type="term" value="F:uracil phosphoribosyltransferase activity"/>
    <property type="evidence" value="ECO:0007669"/>
    <property type="project" value="UniProtKB-EC"/>
</dbReference>
<dbReference type="EC" id="2.4.2.9" evidence="4"/>
<dbReference type="KEGG" id="sre:PTSG_00700"/>
<dbReference type="RefSeq" id="XP_004998168.1">
    <property type="nucleotide sequence ID" value="XM_004998111.1"/>
</dbReference>
<dbReference type="GO" id="GO:0005525">
    <property type="term" value="F:GTP binding"/>
    <property type="evidence" value="ECO:0007669"/>
    <property type="project" value="UniProtKB-KW"/>
</dbReference>
<dbReference type="FunFam" id="3.40.50.2020:FF:000023">
    <property type="entry name" value="Probable uracil phosphoribosyltransferase"/>
    <property type="match status" value="1"/>
</dbReference>
<evidence type="ECO:0000256" key="7">
    <source>
        <dbReference type="ARBA" id="ARBA00022679"/>
    </source>
</evidence>
<dbReference type="GeneID" id="16078764"/>
<gene>
    <name evidence="11" type="ORF">PTSG_00700</name>
</gene>
<accession>F2TX84</accession>
<evidence type="ECO:0000256" key="3">
    <source>
        <dbReference type="ARBA" id="ARBA00009516"/>
    </source>
</evidence>
<keyword evidence="5" id="KW-0021">Allosteric enzyme</keyword>
<dbReference type="Proteomes" id="UP000007799">
    <property type="component" value="Unassembled WGS sequence"/>
</dbReference>
<comment type="pathway">
    <text evidence="2">Pyrimidine metabolism; UMP biosynthesis via salvage pathway; UMP from uracil: step 1/1.</text>
</comment>
<dbReference type="Pfam" id="PF14681">
    <property type="entry name" value="UPRTase"/>
    <property type="match status" value="1"/>
</dbReference>
<feature type="domain" description="Phosphoribosyltransferase" evidence="10">
    <location>
        <begin position="12"/>
        <end position="191"/>
    </location>
</feature>
<sequence length="208" mass="23211">MASDERVCVLEQTPNVEAIITALLDESTPQTEFVQFSRRVIRLVIEAGINFLDMEDHTVETPSGHPFQGLKLVQEPCGISIMRAGEAMEQGLRDSLQSINMGHMLIQRDRENPSSDPQIYFHHLPANIDKKPILLLDPIIDSGATIINALRILVKEGAEDKRIIILSVFASDAGIDRVLGSFPNVRIALARKMDNCQAVRFSKRYFGT</sequence>
<keyword evidence="6" id="KW-0328">Glycosyltransferase</keyword>
<dbReference type="FunCoup" id="F2TX84">
    <property type="interactions" value="1131"/>
</dbReference>
<protein>
    <recommendedName>
        <fullName evidence="4">uracil phosphoribosyltransferase</fullName>
        <ecNumber evidence="4">2.4.2.9</ecNumber>
    </recommendedName>
</protein>
<dbReference type="STRING" id="946362.F2TX84"/>
<evidence type="ECO:0000256" key="4">
    <source>
        <dbReference type="ARBA" id="ARBA00011894"/>
    </source>
</evidence>
<dbReference type="InParanoid" id="F2TX84"/>
<evidence type="ECO:0000256" key="6">
    <source>
        <dbReference type="ARBA" id="ARBA00022676"/>
    </source>
</evidence>
<dbReference type="SUPFAM" id="SSF53271">
    <property type="entry name" value="PRTase-like"/>
    <property type="match status" value="1"/>
</dbReference>
<comment type="similarity">
    <text evidence="3">Belongs to the UPRTase family.</text>
</comment>
<keyword evidence="7" id="KW-0808">Transferase</keyword>
<dbReference type="CDD" id="cd06223">
    <property type="entry name" value="PRTases_typeI"/>
    <property type="match status" value="1"/>
</dbReference>
<evidence type="ECO:0000256" key="5">
    <source>
        <dbReference type="ARBA" id="ARBA00022533"/>
    </source>
</evidence>
<evidence type="ECO:0000259" key="10">
    <source>
        <dbReference type="Pfam" id="PF14681"/>
    </source>
</evidence>
<dbReference type="InterPro" id="IPR000836">
    <property type="entry name" value="PRTase_dom"/>
</dbReference>
<proteinExistence type="inferred from homology"/>